<dbReference type="InterPro" id="IPR028923">
    <property type="entry name" value="SAICAR_synt/ADE2_N"/>
</dbReference>
<comment type="catalytic activity">
    <reaction evidence="8">
        <text>5-amino-1-(5-phospho-D-ribosyl)imidazole-4-carboxylate + L-aspartate + ATP = (2S)-2-[5-amino-1-(5-phospho-beta-D-ribosyl)imidazole-4-carboxamido]succinate + ADP + phosphate + 2 H(+)</text>
        <dbReference type="Rhea" id="RHEA:22628"/>
        <dbReference type="ChEBI" id="CHEBI:15378"/>
        <dbReference type="ChEBI" id="CHEBI:29991"/>
        <dbReference type="ChEBI" id="CHEBI:30616"/>
        <dbReference type="ChEBI" id="CHEBI:43474"/>
        <dbReference type="ChEBI" id="CHEBI:58443"/>
        <dbReference type="ChEBI" id="CHEBI:77657"/>
        <dbReference type="ChEBI" id="CHEBI:456216"/>
        <dbReference type="EC" id="6.3.2.6"/>
    </reaction>
</comment>
<dbReference type="Proteomes" id="UP001157017">
    <property type="component" value="Unassembled WGS sequence"/>
</dbReference>
<dbReference type="Pfam" id="PF01259">
    <property type="entry name" value="SAICAR_synt"/>
    <property type="match status" value="1"/>
</dbReference>
<evidence type="ECO:0000256" key="1">
    <source>
        <dbReference type="ARBA" id="ARBA00004672"/>
    </source>
</evidence>
<dbReference type="InterPro" id="IPR018236">
    <property type="entry name" value="SAICAR_synthetase_CS"/>
</dbReference>
<comment type="pathway">
    <text evidence="1">Purine metabolism; IMP biosynthesis via de novo pathway; 5-amino-1-(5-phospho-D-ribosyl)imidazole-4-carboxamide from 5-amino-1-(5-phospho-D-ribosyl)imidazole-4-carboxylate: step 1/2.</text>
</comment>
<feature type="region of interest" description="Disordered" evidence="9">
    <location>
        <begin position="70"/>
        <end position="106"/>
    </location>
</feature>
<feature type="compositionally biased region" description="Basic residues" evidence="9">
    <location>
        <begin position="81"/>
        <end position="106"/>
    </location>
</feature>
<dbReference type="EMBL" id="BSUZ01000001">
    <property type="protein sequence ID" value="GMA87366.1"/>
    <property type="molecule type" value="Genomic_DNA"/>
</dbReference>
<evidence type="ECO:0000256" key="7">
    <source>
        <dbReference type="ARBA" id="ARBA00022840"/>
    </source>
</evidence>
<sequence>MPNHLVAGEVPEQVEGRAVLVRRLDMLPVECVARGYLTGSGLLEYREGGAVCGVPLPAGLVDGSRLPEPVFTPATKAEPRRARRERHVRAGRVGGRRRDRRRACAR</sequence>
<dbReference type="Gene3D" id="3.30.470.20">
    <property type="entry name" value="ATP-grasp fold, B domain"/>
    <property type="match status" value="1"/>
</dbReference>
<dbReference type="PANTHER" id="PTHR43700">
    <property type="entry name" value="PHOSPHORIBOSYLAMINOIMIDAZOLE-SUCCINOCARBOXAMIDE SYNTHASE"/>
    <property type="match status" value="1"/>
</dbReference>
<evidence type="ECO:0000313" key="12">
    <source>
        <dbReference type="Proteomes" id="UP001157017"/>
    </source>
</evidence>
<name>A0ABQ6JKP4_9ACTN</name>
<evidence type="ECO:0000256" key="5">
    <source>
        <dbReference type="ARBA" id="ARBA00022741"/>
    </source>
</evidence>
<keyword evidence="4" id="KW-0436">Ligase</keyword>
<organism evidence="11 12">
    <name type="scientific">Angustibacter aerolatus</name>
    <dbReference type="NCBI Taxonomy" id="1162965"/>
    <lineage>
        <taxon>Bacteria</taxon>
        <taxon>Bacillati</taxon>
        <taxon>Actinomycetota</taxon>
        <taxon>Actinomycetes</taxon>
        <taxon>Kineosporiales</taxon>
        <taxon>Kineosporiaceae</taxon>
    </lineage>
</organism>
<accession>A0ABQ6JKP4</accession>
<evidence type="ECO:0000259" key="10">
    <source>
        <dbReference type="Pfam" id="PF01259"/>
    </source>
</evidence>
<dbReference type="PANTHER" id="PTHR43700:SF1">
    <property type="entry name" value="PHOSPHORIBOSYLAMINOIMIDAZOLE-SUCCINOCARBOXAMIDE SYNTHASE"/>
    <property type="match status" value="1"/>
</dbReference>
<protein>
    <recommendedName>
        <fullName evidence="3">phosphoribosylaminoimidazolesuccinocarboxamide synthase</fullName>
        <ecNumber evidence="3">6.3.2.6</ecNumber>
    </recommendedName>
</protein>
<keyword evidence="12" id="KW-1185">Reference proteome</keyword>
<comment type="similarity">
    <text evidence="2">Belongs to the SAICAR synthetase family.</text>
</comment>
<proteinExistence type="inferred from homology"/>
<keyword evidence="7" id="KW-0067">ATP-binding</keyword>
<keyword evidence="5" id="KW-0547">Nucleotide-binding</keyword>
<evidence type="ECO:0000256" key="2">
    <source>
        <dbReference type="ARBA" id="ARBA00010190"/>
    </source>
</evidence>
<feature type="domain" description="SAICAR synthetase/ADE2 N-terminal" evidence="10">
    <location>
        <begin position="2"/>
        <end position="78"/>
    </location>
</feature>
<gene>
    <name evidence="11" type="ORF">GCM10025868_26160</name>
</gene>
<dbReference type="EC" id="6.3.2.6" evidence="3"/>
<evidence type="ECO:0000256" key="3">
    <source>
        <dbReference type="ARBA" id="ARBA00012217"/>
    </source>
</evidence>
<comment type="caution">
    <text evidence="11">The sequence shown here is derived from an EMBL/GenBank/DDBJ whole genome shotgun (WGS) entry which is preliminary data.</text>
</comment>
<evidence type="ECO:0000256" key="9">
    <source>
        <dbReference type="SAM" id="MobiDB-lite"/>
    </source>
</evidence>
<evidence type="ECO:0000256" key="4">
    <source>
        <dbReference type="ARBA" id="ARBA00022598"/>
    </source>
</evidence>
<evidence type="ECO:0000313" key="11">
    <source>
        <dbReference type="EMBL" id="GMA87366.1"/>
    </source>
</evidence>
<keyword evidence="6" id="KW-0658">Purine biosynthesis</keyword>
<evidence type="ECO:0000256" key="6">
    <source>
        <dbReference type="ARBA" id="ARBA00022755"/>
    </source>
</evidence>
<dbReference type="SUPFAM" id="SSF56104">
    <property type="entry name" value="SAICAR synthase-like"/>
    <property type="match status" value="1"/>
</dbReference>
<evidence type="ECO:0000256" key="8">
    <source>
        <dbReference type="ARBA" id="ARBA00048475"/>
    </source>
</evidence>
<dbReference type="PROSITE" id="PS01057">
    <property type="entry name" value="SAICAR_SYNTHETASE_1"/>
    <property type="match status" value="1"/>
</dbReference>
<reference evidence="12" key="1">
    <citation type="journal article" date="2019" name="Int. J. Syst. Evol. Microbiol.">
        <title>The Global Catalogue of Microorganisms (GCM) 10K type strain sequencing project: providing services to taxonomists for standard genome sequencing and annotation.</title>
        <authorList>
            <consortium name="The Broad Institute Genomics Platform"/>
            <consortium name="The Broad Institute Genome Sequencing Center for Infectious Disease"/>
            <person name="Wu L."/>
            <person name="Ma J."/>
        </authorList>
    </citation>
    <scope>NUCLEOTIDE SEQUENCE [LARGE SCALE GENOMIC DNA]</scope>
    <source>
        <strain evidence="12">NBRC 108730</strain>
    </source>
</reference>